<keyword evidence="4" id="KW-1003">Cell membrane</keyword>
<dbReference type="PANTHER" id="PTHR21716">
    <property type="entry name" value="TRANSMEMBRANE PROTEIN"/>
    <property type="match status" value="1"/>
</dbReference>
<feature type="transmembrane region" description="Helical" evidence="8">
    <location>
        <begin position="309"/>
        <end position="336"/>
    </location>
</feature>
<keyword evidence="10" id="KW-1185">Reference proteome</keyword>
<evidence type="ECO:0000256" key="1">
    <source>
        <dbReference type="ARBA" id="ARBA00004651"/>
    </source>
</evidence>
<feature type="transmembrane region" description="Helical" evidence="8">
    <location>
        <begin position="275"/>
        <end position="297"/>
    </location>
</feature>
<keyword evidence="7 8" id="KW-0472">Membrane</keyword>
<organism evidence="9 10">
    <name type="scientific">Thermomonospora umbrina</name>
    <dbReference type="NCBI Taxonomy" id="111806"/>
    <lineage>
        <taxon>Bacteria</taxon>
        <taxon>Bacillati</taxon>
        <taxon>Actinomycetota</taxon>
        <taxon>Actinomycetes</taxon>
        <taxon>Streptosporangiales</taxon>
        <taxon>Thermomonosporaceae</taxon>
        <taxon>Thermomonospora</taxon>
    </lineage>
</organism>
<evidence type="ECO:0000313" key="9">
    <source>
        <dbReference type="EMBL" id="REE97753.1"/>
    </source>
</evidence>
<keyword evidence="5 8" id="KW-0812">Transmembrane</keyword>
<reference evidence="9 10" key="1">
    <citation type="submission" date="2018-08" db="EMBL/GenBank/DDBJ databases">
        <title>Sequencing the genomes of 1000 actinobacteria strains.</title>
        <authorList>
            <person name="Klenk H.-P."/>
        </authorList>
    </citation>
    <scope>NUCLEOTIDE SEQUENCE [LARGE SCALE GENOMIC DNA]</scope>
    <source>
        <strain evidence="9 10">DSM 43927</strain>
    </source>
</reference>
<evidence type="ECO:0000256" key="4">
    <source>
        <dbReference type="ARBA" id="ARBA00022475"/>
    </source>
</evidence>
<evidence type="ECO:0000256" key="8">
    <source>
        <dbReference type="SAM" id="Phobius"/>
    </source>
</evidence>
<evidence type="ECO:0000256" key="3">
    <source>
        <dbReference type="ARBA" id="ARBA00022448"/>
    </source>
</evidence>
<proteinExistence type="inferred from homology"/>
<comment type="similarity">
    <text evidence="2">Belongs to the autoinducer-2 exporter (AI-2E) (TC 2.A.86) family.</text>
</comment>
<feature type="transmembrane region" description="Helical" evidence="8">
    <location>
        <begin position="215"/>
        <end position="234"/>
    </location>
</feature>
<dbReference type="GO" id="GO:0055085">
    <property type="term" value="P:transmembrane transport"/>
    <property type="evidence" value="ECO:0007669"/>
    <property type="project" value="TreeGrafter"/>
</dbReference>
<dbReference type="Pfam" id="PF01594">
    <property type="entry name" value="AI-2E_transport"/>
    <property type="match status" value="1"/>
</dbReference>
<comment type="subcellular location">
    <subcellularLocation>
        <location evidence="1">Cell membrane</location>
        <topology evidence="1">Multi-pass membrane protein</topology>
    </subcellularLocation>
</comment>
<evidence type="ECO:0000256" key="5">
    <source>
        <dbReference type="ARBA" id="ARBA00022692"/>
    </source>
</evidence>
<comment type="caution">
    <text evidence="9">The sequence shown here is derived from an EMBL/GenBank/DDBJ whole genome shotgun (WGS) entry which is preliminary data.</text>
</comment>
<name>A0A3D9SUP5_9ACTN</name>
<feature type="transmembrane region" description="Helical" evidence="8">
    <location>
        <begin position="156"/>
        <end position="174"/>
    </location>
</feature>
<gene>
    <name evidence="9" type="ORF">DFJ69_3228</name>
</gene>
<feature type="transmembrane region" description="Helical" evidence="8">
    <location>
        <begin position="40"/>
        <end position="60"/>
    </location>
</feature>
<dbReference type="Proteomes" id="UP000256661">
    <property type="component" value="Unassembled WGS sequence"/>
</dbReference>
<keyword evidence="6 8" id="KW-1133">Transmembrane helix</keyword>
<feature type="transmembrane region" description="Helical" evidence="8">
    <location>
        <begin position="240"/>
        <end position="268"/>
    </location>
</feature>
<dbReference type="InterPro" id="IPR002549">
    <property type="entry name" value="AI-2E-like"/>
</dbReference>
<dbReference type="PANTHER" id="PTHR21716:SF53">
    <property type="entry name" value="PERMEASE PERM-RELATED"/>
    <property type="match status" value="1"/>
</dbReference>
<feature type="transmembrane region" description="Helical" evidence="8">
    <location>
        <begin position="72"/>
        <end position="93"/>
    </location>
</feature>
<protein>
    <submittedName>
        <fullName evidence="9">Putative PurR-regulated permease PerM</fullName>
    </submittedName>
</protein>
<dbReference type="AlphaFoldDB" id="A0A3D9SUP5"/>
<evidence type="ECO:0000256" key="6">
    <source>
        <dbReference type="ARBA" id="ARBA00022989"/>
    </source>
</evidence>
<feature type="transmembrane region" description="Helical" evidence="8">
    <location>
        <begin position="12"/>
        <end position="34"/>
    </location>
</feature>
<accession>A0A3D9SUP5</accession>
<evidence type="ECO:0000256" key="2">
    <source>
        <dbReference type="ARBA" id="ARBA00009773"/>
    </source>
</evidence>
<dbReference type="GO" id="GO:0005886">
    <property type="term" value="C:plasma membrane"/>
    <property type="evidence" value="ECO:0007669"/>
    <property type="project" value="UniProtKB-SubCell"/>
</dbReference>
<dbReference type="EMBL" id="QTTT01000001">
    <property type="protein sequence ID" value="REE97753.1"/>
    <property type="molecule type" value="Genomic_DNA"/>
</dbReference>
<dbReference type="RefSeq" id="WP_245974409.1">
    <property type="nucleotide sequence ID" value="NZ_QTTT01000001.1"/>
</dbReference>
<sequence length="357" mass="36291">MNRGGPASVPPGLRSAALVTACLLVIATAVYLVVQVLVDLAPLTLAIVAALLMTALVGPVPHGVRRLGGPAWLGALVGLATLLAAVGLPLALVGNRVVTQWSSLSRQTNEGLGRVRDYLLDGPLPVSERQLDALVHGLSTAARRAAPDPVGTAETASQAVGALLISLLLTFFLLKDGPQMTRWLLDLAPERHRTTVAEAAQAGWRTLVSYIRGTFVIAGVDAAGIGVGLALIGVPLALPLALLTFVAAFVPIVGATVAGAVAVLVALVGNGVTDALLALAVVIGVQQLEGHLLQPLIMGRALRLHPAVILVTVMAGTLLGGVAGAVVAVPIVAIAYRVTRSIQGRDASGSHPTPDVG</sequence>
<evidence type="ECO:0000256" key="7">
    <source>
        <dbReference type="ARBA" id="ARBA00023136"/>
    </source>
</evidence>
<keyword evidence="3" id="KW-0813">Transport</keyword>
<evidence type="ECO:0000313" key="10">
    <source>
        <dbReference type="Proteomes" id="UP000256661"/>
    </source>
</evidence>